<protein>
    <recommendedName>
        <fullName evidence="2">N-acetylmuramoyl-L-alanine amidase</fullName>
        <ecNumber evidence="2">3.5.1.28</ecNumber>
    </recommendedName>
</protein>
<evidence type="ECO:0000256" key="2">
    <source>
        <dbReference type="ARBA" id="ARBA00011901"/>
    </source>
</evidence>
<evidence type="ECO:0000313" key="7">
    <source>
        <dbReference type="EMBL" id="SEF68907.1"/>
    </source>
</evidence>
<evidence type="ECO:0000256" key="5">
    <source>
        <dbReference type="SAM" id="SignalP"/>
    </source>
</evidence>
<evidence type="ECO:0000313" key="8">
    <source>
        <dbReference type="Proteomes" id="UP000236728"/>
    </source>
</evidence>
<dbReference type="GO" id="GO:0009253">
    <property type="term" value="P:peptidoglycan catabolic process"/>
    <property type="evidence" value="ECO:0007669"/>
    <property type="project" value="InterPro"/>
</dbReference>
<comment type="catalytic activity">
    <reaction evidence="1">
        <text>Hydrolyzes the link between N-acetylmuramoyl residues and L-amino acid residues in certain cell-wall glycopeptides.</text>
        <dbReference type="EC" id="3.5.1.28"/>
    </reaction>
</comment>
<keyword evidence="8" id="KW-1185">Reference proteome</keyword>
<gene>
    <name evidence="7" type="ORF">SAMN05421819_0829</name>
</gene>
<dbReference type="InterPro" id="IPR002508">
    <property type="entry name" value="MurNAc-LAA_cat"/>
</dbReference>
<accession>A0A1H5U3P7</accession>
<dbReference type="AlphaFoldDB" id="A0A1H5U3P7"/>
<dbReference type="CDD" id="cd02696">
    <property type="entry name" value="MurNAc-LAA"/>
    <property type="match status" value="1"/>
</dbReference>
<sequence length="286" mass="29499">MPFTDLQRRPAAAMLFVIASIPSSVLFAQTATPTPTPTSGTVASTPPATAATTVPQPVPMNRGVVVLDPAHGGVDSGSRISDTLVEKDVTLAFAFKLRSLLTSRGFTVVMTRDSDAAFEANSPSTPLSLDDRAGIANHQRPVACLLLHATSAGSGVHLYTSDIAPTAGEPALQPWLTAQAAWVGESGKLERQIATALDRSRVVLASGNAAVRPVDSLTCPAVVVELAPSGDDPATITDTSYQQKVSEAIAGAMVFWQHQAQAPVRILPVPPPAAPAASAAATESNP</sequence>
<keyword evidence="3" id="KW-0378">Hydrolase</keyword>
<dbReference type="PANTHER" id="PTHR30404">
    <property type="entry name" value="N-ACETYLMURAMOYL-L-ALANINE AMIDASE"/>
    <property type="match status" value="1"/>
</dbReference>
<dbReference type="GO" id="GO:0008745">
    <property type="term" value="F:N-acetylmuramoyl-L-alanine amidase activity"/>
    <property type="evidence" value="ECO:0007669"/>
    <property type="project" value="UniProtKB-EC"/>
</dbReference>
<evidence type="ECO:0000256" key="1">
    <source>
        <dbReference type="ARBA" id="ARBA00001561"/>
    </source>
</evidence>
<dbReference type="GO" id="GO:0030288">
    <property type="term" value="C:outer membrane-bounded periplasmic space"/>
    <property type="evidence" value="ECO:0007669"/>
    <property type="project" value="TreeGrafter"/>
</dbReference>
<dbReference type="Proteomes" id="UP000236728">
    <property type="component" value="Unassembled WGS sequence"/>
</dbReference>
<dbReference type="EC" id="3.5.1.28" evidence="2"/>
<organism evidence="7 8">
    <name type="scientific">Bryocella elongata</name>
    <dbReference type="NCBI Taxonomy" id="863522"/>
    <lineage>
        <taxon>Bacteria</taxon>
        <taxon>Pseudomonadati</taxon>
        <taxon>Acidobacteriota</taxon>
        <taxon>Terriglobia</taxon>
        <taxon>Terriglobales</taxon>
        <taxon>Acidobacteriaceae</taxon>
        <taxon>Bryocella</taxon>
    </lineage>
</organism>
<dbReference type="Pfam" id="PF01520">
    <property type="entry name" value="Amidase_3"/>
    <property type="match status" value="1"/>
</dbReference>
<feature type="region of interest" description="Disordered" evidence="4">
    <location>
        <begin position="31"/>
        <end position="50"/>
    </location>
</feature>
<dbReference type="InterPro" id="IPR050695">
    <property type="entry name" value="N-acetylmuramoyl_amidase_3"/>
</dbReference>
<reference evidence="7 8" key="1">
    <citation type="submission" date="2016-10" db="EMBL/GenBank/DDBJ databases">
        <authorList>
            <person name="de Groot N.N."/>
        </authorList>
    </citation>
    <scope>NUCLEOTIDE SEQUENCE [LARGE SCALE GENOMIC DNA]</scope>
    <source>
        <strain evidence="7 8">DSM 22489</strain>
    </source>
</reference>
<dbReference type="OrthoDB" id="9806267at2"/>
<feature type="chain" id="PRO_5009285697" description="N-acetylmuramoyl-L-alanine amidase" evidence="5">
    <location>
        <begin position="29"/>
        <end position="286"/>
    </location>
</feature>
<dbReference type="PANTHER" id="PTHR30404:SF0">
    <property type="entry name" value="N-ACETYLMURAMOYL-L-ALANINE AMIDASE AMIC"/>
    <property type="match status" value="1"/>
</dbReference>
<name>A0A1H5U3P7_9BACT</name>
<feature type="domain" description="MurNAc-LAA" evidence="6">
    <location>
        <begin position="65"/>
        <end position="253"/>
    </location>
</feature>
<dbReference type="RefSeq" id="WP_103931707.1">
    <property type="nucleotide sequence ID" value="NZ_FNVA01000001.1"/>
</dbReference>
<feature type="signal peptide" evidence="5">
    <location>
        <begin position="1"/>
        <end position="28"/>
    </location>
</feature>
<dbReference type="SUPFAM" id="SSF53187">
    <property type="entry name" value="Zn-dependent exopeptidases"/>
    <property type="match status" value="1"/>
</dbReference>
<evidence type="ECO:0000259" key="6">
    <source>
        <dbReference type="Pfam" id="PF01520"/>
    </source>
</evidence>
<evidence type="ECO:0000256" key="4">
    <source>
        <dbReference type="SAM" id="MobiDB-lite"/>
    </source>
</evidence>
<evidence type="ECO:0000256" key="3">
    <source>
        <dbReference type="ARBA" id="ARBA00022801"/>
    </source>
</evidence>
<dbReference type="Gene3D" id="3.40.630.40">
    <property type="entry name" value="Zn-dependent exopeptidases"/>
    <property type="match status" value="1"/>
</dbReference>
<dbReference type="EMBL" id="FNVA01000001">
    <property type="protein sequence ID" value="SEF68907.1"/>
    <property type="molecule type" value="Genomic_DNA"/>
</dbReference>
<proteinExistence type="predicted"/>
<keyword evidence="5" id="KW-0732">Signal</keyword>